<reference evidence="2" key="1">
    <citation type="journal article" date="2011" name="Nature">
        <title>Genome sequence and analysis of the tuber crop potato.</title>
        <authorList>
            <consortium name="The Potato Genome Sequencing Consortium"/>
        </authorList>
    </citation>
    <scope>NUCLEOTIDE SEQUENCE [LARGE SCALE GENOMIC DNA]</scope>
    <source>
        <strain evidence="2">cv. DM1-3 516 R44</strain>
    </source>
</reference>
<name>M1BS82_SOLTU</name>
<proteinExistence type="predicted"/>
<dbReference type="AlphaFoldDB" id="M1BS82"/>
<sequence length="97" mass="11468">MGITIGHMQLDELEIIESDASLFIQLMHNINLFLVQKFLAANNKKTSKQERLKTKKGMIFIHTTEKISRNWQPYDEKRNTQNQKLGLSHFNLYEFDN</sequence>
<accession>M1BS82</accession>
<dbReference type="Gramene" id="PGSC0003DMT400051797">
    <property type="protein sequence ID" value="PGSC0003DMT400051797"/>
    <property type="gene ID" value="PGSC0003DMG402020104"/>
</dbReference>
<keyword evidence="2" id="KW-1185">Reference proteome</keyword>
<dbReference type="InParanoid" id="M1BS82"/>
<evidence type="ECO:0000313" key="2">
    <source>
        <dbReference type="Proteomes" id="UP000011115"/>
    </source>
</evidence>
<dbReference type="EnsemblPlants" id="PGSC0003DMT400051797">
    <property type="protein sequence ID" value="PGSC0003DMT400051797"/>
    <property type="gene ID" value="PGSC0003DMG402020104"/>
</dbReference>
<organism evidence="1 2">
    <name type="scientific">Solanum tuberosum</name>
    <name type="common">Potato</name>
    <dbReference type="NCBI Taxonomy" id="4113"/>
    <lineage>
        <taxon>Eukaryota</taxon>
        <taxon>Viridiplantae</taxon>
        <taxon>Streptophyta</taxon>
        <taxon>Embryophyta</taxon>
        <taxon>Tracheophyta</taxon>
        <taxon>Spermatophyta</taxon>
        <taxon>Magnoliopsida</taxon>
        <taxon>eudicotyledons</taxon>
        <taxon>Gunneridae</taxon>
        <taxon>Pentapetalae</taxon>
        <taxon>asterids</taxon>
        <taxon>lamiids</taxon>
        <taxon>Solanales</taxon>
        <taxon>Solanaceae</taxon>
        <taxon>Solanoideae</taxon>
        <taxon>Solaneae</taxon>
        <taxon>Solanum</taxon>
    </lineage>
</organism>
<dbReference type="Proteomes" id="UP000011115">
    <property type="component" value="Unassembled WGS sequence"/>
</dbReference>
<dbReference type="HOGENOM" id="CLU_2350799_0_0_1"/>
<evidence type="ECO:0000313" key="1">
    <source>
        <dbReference type="EnsemblPlants" id="PGSC0003DMT400051797"/>
    </source>
</evidence>
<protein>
    <submittedName>
        <fullName evidence="1">Cyclin-C1-1</fullName>
    </submittedName>
</protein>
<dbReference type="PaxDb" id="4113-PGSC0003DMT400051797"/>
<reference evidence="1" key="2">
    <citation type="submission" date="2015-06" db="UniProtKB">
        <authorList>
            <consortium name="EnsemblPlants"/>
        </authorList>
    </citation>
    <scope>IDENTIFICATION</scope>
    <source>
        <strain evidence="1">DM1-3 516 R44</strain>
    </source>
</reference>